<dbReference type="GO" id="GO:0003677">
    <property type="term" value="F:DNA binding"/>
    <property type="evidence" value="ECO:0007669"/>
    <property type="project" value="InterPro"/>
</dbReference>
<evidence type="ECO:0000259" key="4">
    <source>
        <dbReference type="Pfam" id="PF05225"/>
    </source>
</evidence>
<feature type="domain" description="BTB" evidence="3">
    <location>
        <begin position="48"/>
        <end position="89"/>
    </location>
</feature>
<protein>
    <submittedName>
        <fullName evidence="5">Uncharacterized protein</fullName>
    </submittedName>
</protein>
<dbReference type="Proteomes" id="UP000708208">
    <property type="component" value="Unassembled WGS sequence"/>
</dbReference>
<gene>
    <name evidence="5" type="ORF">AFUS01_LOCUS5015</name>
</gene>
<feature type="compositionally biased region" description="Basic and acidic residues" evidence="2">
    <location>
        <begin position="171"/>
        <end position="188"/>
    </location>
</feature>
<evidence type="ECO:0000256" key="2">
    <source>
        <dbReference type="SAM" id="MobiDB-lite"/>
    </source>
</evidence>
<organism evidence="5 6">
    <name type="scientific">Allacma fusca</name>
    <dbReference type="NCBI Taxonomy" id="39272"/>
    <lineage>
        <taxon>Eukaryota</taxon>
        <taxon>Metazoa</taxon>
        <taxon>Ecdysozoa</taxon>
        <taxon>Arthropoda</taxon>
        <taxon>Hexapoda</taxon>
        <taxon>Collembola</taxon>
        <taxon>Symphypleona</taxon>
        <taxon>Sminthuridae</taxon>
        <taxon>Allacma</taxon>
    </lineage>
</organism>
<feature type="region of interest" description="Disordered" evidence="2">
    <location>
        <begin position="290"/>
        <end position="325"/>
    </location>
</feature>
<keyword evidence="1" id="KW-0539">Nucleus</keyword>
<dbReference type="GO" id="GO:0006357">
    <property type="term" value="P:regulation of transcription by RNA polymerase II"/>
    <property type="evidence" value="ECO:0007669"/>
    <property type="project" value="TreeGrafter"/>
</dbReference>
<feature type="region of interest" description="Disordered" evidence="2">
    <location>
        <begin position="369"/>
        <end position="394"/>
    </location>
</feature>
<reference evidence="5" key="1">
    <citation type="submission" date="2021-06" db="EMBL/GenBank/DDBJ databases">
        <authorList>
            <person name="Hodson N. C."/>
            <person name="Mongue J. A."/>
            <person name="Jaron S. K."/>
        </authorList>
    </citation>
    <scope>NUCLEOTIDE SEQUENCE</scope>
</reference>
<comment type="caution">
    <text evidence="5">The sequence shown here is derived from an EMBL/GenBank/DDBJ whole genome shotgun (WGS) entry which is preliminary data.</text>
</comment>
<feature type="compositionally biased region" description="Low complexity" evidence="2">
    <location>
        <begin position="304"/>
        <end position="314"/>
    </location>
</feature>
<dbReference type="EMBL" id="CAJVCH010031817">
    <property type="protein sequence ID" value="CAG7710422.1"/>
    <property type="molecule type" value="Genomic_DNA"/>
</dbReference>
<feature type="domain" description="HTH psq-type" evidence="4">
    <location>
        <begin position="254"/>
        <end position="289"/>
    </location>
</feature>
<dbReference type="InterPro" id="IPR007889">
    <property type="entry name" value="HTH_Psq"/>
</dbReference>
<sequence length="427" mass="46795">MNAQADHFNIRWNNYTTVLQSVFRKLLDGEQFVDVTLACEGKSIKCHRDMKYWELQALVTFMYNGEVSVNQNKLASLVKAAESLKIKGLAPDSSFQDDISEKIDEDDIEEYHIGTKHGNDSNSKEEKQSLLRYQSPPKQLKRKVMTAPPKLVKMQKIERQTNGGFGLNLKQENHPPSDDDESFPHETAESSEVGVKDEEPEDDMESLEVSLNPIDDGSGDGHSSPSDVEESQTATAGGMRSRFAYKYGKEIRDSALAALSSGMSLRQCSEAFGIPRKTLSKWKNRAPSVTLEENVGETEEDGNPAATRRPSAAGAPGGAVQDGGDRAERLQKAMELAVSGVTVRQAAAHFDIPRTTLCAYMKRRGVAPKRNFLPSSTPTRKIGGGGGGSGKAAQTLSISQFEDFPFLGISEMMDEMGQGSYSVEDQK</sequence>
<dbReference type="AlphaFoldDB" id="A0A8J2NV32"/>
<keyword evidence="6" id="KW-1185">Reference proteome</keyword>
<dbReference type="PANTHER" id="PTHR23110">
    <property type="entry name" value="BTB DOMAIN TRANSCRIPTION FACTOR"/>
    <property type="match status" value="1"/>
</dbReference>
<evidence type="ECO:0000313" key="5">
    <source>
        <dbReference type="EMBL" id="CAG7710422.1"/>
    </source>
</evidence>
<dbReference type="InterPro" id="IPR000210">
    <property type="entry name" value="BTB/POZ_dom"/>
</dbReference>
<feature type="domain" description="HTH psq-type" evidence="4">
    <location>
        <begin position="328"/>
        <end position="367"/>
    </location>
</feature>
<evidence type="ECO:0000313" key="6">
    <source>
        <dbReference type="Proteomes" id="UP000708208"/>
    </source>
</evidence>
<accession>A0A8J2NV32</accession>
<name>A0A8J2NV32_9HEXA</name>
<proteinExistence type="predicted"/>
<feature type="compositionally biased region" description="Basic and acidic residues" evidence="2">
    <location>
        <begin position="112"/>
        <end position="129"/>
    </location>
</feature>
<dbReference type="GO" id="GO:0005634">
    <property type="term" value="C:nucleus"/>
    <property type="evidence" value="ECO:0007669"/>
    <property type="project" value="TreeGrafter"/>
</dbReference>
<dbReference type="Pfam" id="PF00651">
    <property type="entry name" value="BTB"/>
    <property type="match status" value="1"/>
</dbReference>
<dbReference type="Pfam" id="PF05225">
    <property type="entry name" value="HTH_psq"/>
    <property type="match status" value="2"/>
</dbReference>
<dbReference type="PANTHER" id="PTHR23110:SF109">
    <property type="entry name" value="FI07618P-RELATED"/>
    <property type="match status" value="1"/>
</dbReference>
<evidence type="ECO:0000256" key="1">
    <source>
        <dbReference type="ARBA" id="ARBA00023242"/>
    </source>
</evidence>
<feature type="region of interest" description="Disordered" evidence="2">
    <location>
        <begin position="112"/>
        <end position="236"/>
    </location>
</feature>
<dbReference type="InterPro" id="IPR051095">
    <property type="entry name" value="Dros_DevTransReg"/>
</dbReference>
<dbReference type="OrthoDB" id="10261408at2759"/>
<evidence type="ECO:0000259" key="3">
    <source>
        <dbReference type="Pfam" id="PF00651"/>
    </source>
</evidence>